<organism evidence="3 4">
    <name type="scientific">Streptomyces chiangmaiensis</name>
    <dbReference type="NCBI Taxonomy" id="766497"/>
    <lineage>
        <taxon>Bacteria</taxon>
        <taxon>Bacillati</taxon>
        <taxon>Actinomycetota</taxon>
        <taxon>Actinomycetes</taxon>
        <taxon>Kitasatosporales</taxon>
        <taxon>Streptomycetaceae</taxon>
        <taxon>Streptomyces</taxon>
    </lineage>
</organism>
<protein>
    <submittedName>
        <fullName evidence="3">Class F sortase</fullName>
    </submittedName>
</protein>
<dbReference type="EMBL" id="JAYWVC010000036">
    <property type="protein sequence ID" value="MED7823110.1"/>
    <property type="molecule type" value="Genomic_DNA"/>
</dbReference>
<dbReference type="RefSeq" id="WP_329507536.1">
    <property type="nucleotide sequence ID" value="NZ_BAAAYZ010000217.1"/>
</dbReference>
<dbReference type="CDD" id="cd05829">
    <property type="entry name" value="Sortase_F"/>
    <property type="match status" value="1"/>
</dbReference>
<keyword evidence="4" id="KW-1185">Reference proteome</keyword>
<evidence type="ECO:0000313" key="4">
    <source>
        <dbReference type="Proteomes" id="UP001333996"/>
    </source>
</evidence>
<reference evidence="3" key="1">
    <citation type="submission" date="2024-01" db="EMBL/GenBank/DDBJ databases">
        <title>First draft genome sequence data of TA4-1, the type strain of Gram-positive actinobacterium Streptomyces chiangmaiensis.</title>
        <authorList>
            <person name="Yasawong M."/>
            <person name="Nantapong N."/>
        </authorList>
    </citation>
    <scope>NUCLEOTIDE SEQUENCE</scope>
    <source>
        <strain evidence="3">TA4-1</strain>
    </source>
</reference>
<dbReference type="Gene3D" id="2.40.260.10">
    <property type="entry name" value="Sortase"/>
    <property type="match status" value="1"/>
</dbReference>
<dbReference type="Proteomes" id="UP001333996">
    <property type="component" value="Unassembled WGS sequence"/>
</dbReference>
<proteinExistence type="predicted"/>
<evidence type="ECO:0000256" key="2">
    <source>
        <dbReference type="SAM" id="MobiDB-lite"/>
    </source>
</evidence>
<accession>A0ABU7FG53</accession>
<dbReference type="Pfam" id="PF04203">
    <property type="entry name" value="Sortase"/>
    <property type="match status" value="1"/>
</dbReference>
<name>A0ABU7FG53_9ACTN</name>
<dbReference type="InterPro" id="IPR005754">
    <property type="entry name" value="Sortase"/>
</dbReference>
<keyword evidence="1" id="KW-0378">Hydrolase</keyword>
<evidence type="ECO:0000313" key="3">
    <source>
        <dbReference type="EMBL" id="MED7823110.1"/>
    </source>
</evidence>
<evidence type="ECO:0000256" key="1">
    <source>
        <dbReference type="ARBA" id="ARBA00022801"/>
    </source>
</evidence>
<comment type="caution">
    <text evidence="3">The sequence shown here is derived from an EMBL/GenBank/DDBJ whole genome shotgun (WGS) entry which is preliminary data.</text>
</comment>
<dbReference type="SUPFAM" id="SSF63817">
    <property type="entry name" value="Sortase"/>
    <property type="match status" value="1"/>
</dbReference>
<gene>
    <name evidence="3" type="ORF">VXC91_14235</name>
</gene>
<dbReference type="NCBIfam" id="NF033748">
    <property type="entry name" value="class_F_sortase"/>
    <property type="match status" value="1"/>
</dbReference>
<feature type="compositionally biased region" description="Pro residues" evidence="2">
    <location>
        <begin position="49"/>
        <end position="76"/>
    </location>
</feature>
<sequence length="243" mass="25331">MTLSQPAPPDQPRNRPASRTFSRALLLLPAAAVGLGTVLIHHSLASPADPKPPTPPAAFAPPVVVTPPALPAPSGPGPRTTAGPAAQQLPRSAPKRIVIAQIGVNAPFSEISLDASGHLVPPPVTNKNLVGWYKGGVSPGERGTSVVVGHVDTKTGPAVFVLLRTLKPGSRLDITRADGVVTTFKVDSVETFTKAKFPDKRVYAGATTPQLRLITCGGTYNHSAHEYESNVVVFAHLASVKHS</sequence>
<feature type="region of interest" description="Disordered" evidence="2">
    <location>
        <begin position="47"/>
        <end position="90"/>
    </location>
</feature>
<dbReference type="InterPro" id="IPR042001">
    <property type="entry name" value="Sortase_F"/>
</dbReference>
<dbReference type="InterPro" id="IPR023365">
    <property type="entry name" value="Sortase_dom-sf"/>
</dbReference>